<evidence type="ECO:0008006" key="4">
    <source>
        <dbReference type="Google" id="ProtNLM"/>
    </source>
</evidence>
<evidence type="ECO:0000313" key="3">
    <source>
        <dbReference type="Proteomes" id="UP000007509"/>
    </source>
</evidence>
<comment type="caution">
    <text evidence="2">The sequence shown here is derived from an EMBL/GenBank/DDBJ whole genome shotgun (WGS) entry which is preliminary data.</text>
</comment>
<evidence type="ECO:0000256" key="1">
    <source>
        <dbReference type="SAM" id="Phobius"/>
    </source>
</evidence>
<protein>
    <recommendedName>
        <fullName evidence="4">DUF304 domain-containing protein</fullName>
    </recommendedName>
</protein>
<dbReference type="Proteomes" id="UP000007509">
    <property type="component" value="Unassembled WGS sequence"/>
</dbReference>
<keyword evidence="1" id="KW-1133">Transmembrane helix</keyword>
<keyword evidence="3" id="KW-1185">Reference proteome</keyword>
<keyword evidence="1" id="KW-0812">Transmembrane</keyword>
<dbReference type="PATRIC" id="fig|1144316.3.peg.3755"/>
<accession>J2JKI0</accession>
<gene>
    <name evidence="2" type="ORF">PMI13_03735</name>
</gene>
<name>J2JKI0_9FLAO</name>
<proteinExistence type="predicted"/>
<evidence type="ECO:0000313" key="2">
    <source>
        <dbReference type="EMBL" id="EJL68400.1"/>
    </source>
</evidence>
<organism evidence="2 3">
    <name type="scientific">Chryseobacterium populi</name>
    <dbReference type="NCBI Taxonomy" id="1144316"/>
    <lineage>
        <taxon>Bacteria</taxon>
        <taxon>Pseudomonadati</taxon>
        <taxon>Bacteroidota</taxon>
        <taxon>Flavobacteriia</taxon>
        <taxon>Flavobacteriales</taxon>
        <taxon>Weeksellaceae</taxon>
        <taxon>Chryseobacterium group</taxon>
        <taxon>Chryseobacterium</taxon>
    </lineage>
</organism>
<feature type="transmembrane region" description="Helical" evidence="1">
    <location>
        <begin position="43"/>
        <end position="61"/>
    </location>
</feature>
<sequence>MIISNKDKIIRKMNIFLGILILDIFLTIAGFILKFFINENFRWPLFSFSLALGVYIIIRLMNLRIFQFENSGAIFSVKRYHPLKKGIVFPMVEYPVNMLRTLKRDRLLFSDFIIIEVHSKKKDKLIRFSIKVSSFSEGDYRKMKNSFQ</sequence>
<feature type="transmembrane region" description="Helical" evidence="1">
    <location>
        <begin position="15"/>
        <end position="37"/>
    </location>
</feature>
<dbReference type="EMBL" id="AKJY01000095">
    <property type="protein sequence ID" value="EJL68400.1"/>
    <property type="molecule type" value="Genomic_DNA"/>
</dbReference>
<dbReference type="AlphaFoldDB" id="J2JKI0"/>
<keyword evidence="1" id="KW-0472">Membrane</keyword>
<reference evidence="2 3" key="1">
    <citation type="journal article" date="2012" name="J. Bacteriol.">
        <title>Twenty-one genome sequences from Pseudomonas species and 19 genome sequences from diverse bacteria isolated from the rhizosphere and endosphere of Populus deltoides.</title>
        <authorList>
            <person name="Brown S.D."/>
            <person name="Utturkar S.M."/>
            <person name="Klingeman D.M."/>
            <person name="Johnson C.M."/>
            <person name="Martin S.L."/>
            <person name="Land M.L."/>
            <person name="Lu T.Y."/>
            <person name="Schadt C.W."/>
            <person name="Doktycz M.J."/>
            <person name="Pelletier D.A."/>
        </authorList>
    </citation>
    <scope>NUCLEOTIDE SEQUENCE [LARGE SCALE GENOMIC DNA]</scope>
    <source>
        <strain evidence="2 3">CF314</strain>
    </source>
</reference>